<keyword evidence="3" id="KW-1185">Reference proteome</keyword>
<dbReference type="Proteomes" id="UP000620124">
    <property type="component" value="Unassembled WGS sequence"/>
</dbReference>
<feature type="chain" id="PRO_5034183647" evidence="1">
    <location>
        <begin position="20"/>
        <end position="121"/>
    </location>
</feature>
<comment type="caution">
    <text evidence="2">The sequence shown here is derived from an EMBL/GenBank/DDBJ whole genome shotgun (WGS) entry which is preliminary data.</text>
</comment>
<proteinExistence type="predicted"/>
<feature type="signal peptide" evidence="1">
    <location>
        <begin position="1"/>
        <end position="19"/>
    </location>
</feature>
<gene>
    <name evidence="2" type="ORF">MVEN_00061500</name>
</gene>
<evidence type="ECO:0000313" key="2">
    <source>
        <dbReference type="EMBL" id="KAF7372032.1"/>
    </source>
</evidence>
<dbReference type="AlphaFoldDB" id="A0A8H6Z706"/>
<name>A0A8H6Z706_9AGAR</name>
<keyword evidence="1" id="KW-0732">Signal</keyword>
<organism evidence="2 3">
    <name type="scientific">Mycena venus</name>
    <dbReference type="NCBI Taxonomy" id="2733690"/>
    <lineage>
        <taxon>Eukaryota</taxon>
        <taxon>Fungi</taxon>
        <taxon>Dikarya</taxon>
        <taxon>Basidiomycota</taxon>
        <taxon>Agaricomycotina</taxon>
        <taxon>Agaricomycetes</taxon>
        <taxon>Agaricomycetidae</taxon>
        <taxon>Agaricales</taxon>
        <taxon>Marasmiineae</taxon>
        <taxon>Mycenaceae</taxon>
        <taxon>Mycena</taxon>
    </lineage>
</organism>
<dbReference type="EMBL" id="JACAZI010000001">
    <property type="protein sequence ID" value="KAF7372032.1"/>
    <property type="molecule type" value="Genomic_DNA"/>
</dbReference>
<evidence type="ECO:0000313" key="3">
    <source>
        <dbReference type="Proteomes" id="UP000620124"/>
    </source>
</evidence>
<evidence type="ECO:0000256" key="1">
    <source>
        <dbReference type="SAM" id="SignalP"/>
    </source>
</evidence>
<accession>A0A8H6Z706</accession>
<protein>
    <submittedName>
        <fullName evidence="2">Uncharacterized protein</fullName>
    </submittedName>
</protein>
<reference evidence="2" key="1">
    <citation type="submission" date="2020-05" db="EMBL/GenBank/DDBJ databases">
        <title>Mycena genomes resolve the evolution of fungal bioluminescence.</title>
        <authorList>
            <person name="Tsai I.J."/>
        </authorList>
    </citation>
    <scope>NUCLEOTIDE SEQUENCE</scope>
    <source>
        <strain evidence="2">CCC161011</strain>
    </source>
</reference>
<sequence length="121" mass="13779">MISLHPFVSLLAHYGATLAAHMASQVLFNMAGDALRRQNEIYQVSKTRNLHHLLASQLWNRFSVNTVPTSLVNLAYYDVLKSDAKQKSRRTFYLPACPFFLASERPLVAITNKNAHDSWFN</sequence>